<evidence type="ECO:0000256" key="3">
    <source>
        <dbReference type="ARBA" id="ARBA00022840"/>
    </source>
</evidence>
<dbReference type="Pfam" id="PF00005">
    <property type="entry name" value="ABC_tran"/>
    <property type="match status" value="1"/>
</dbReference>
<feature type="domain" description="ABC transporter" evidence="4">
    <location>
        <begin position="4"/>
        <end position="245"/>
    </location>
</feature>
<evidence type="ECO:0000313" key="6">
    <source>
        <dbReference type="Proteomes" id="UP001056429"/>
    </source>
</evidence>
<dbReference type="PROSITE" id="PS00211">
    <property type="entry name" value="ABC_TRANSPORTER_1"/>
    <property type="match status" value="1"/>
</dbReference>
<dbReference type="PANTHER" id="PTHR42734:SF19">
    <property type="entry name" value="IRON COMPOUNDS ABC TRANSPORTER, ATP-BINDING PROTEIN"/>
    <property type="match status" value="1"/>
</dbReference>
<dbReference type="InterPro" id="IPR003593">
    <property type="entry name" value="AAA+_ATPase"/>
</dbReference>
<dbReference type="InterPro" id="IPR017871">
    <property type="entry name" value="ABC_transporter-like_CS"/>
</dbReference>
<dbReference type="InterPro" id="IPR003439">
    <property type="entry name" value="ABC_transporter-like_ATP-bd"/>
</dbReference>
<evidence type="ECO:0000313" key="5">
    <source>
        <dbReference type="EMBL" id="MCM1989483.1"/>
    </source>
</evidence>
<sequence length="268" mass="29887">MQLLEVNDLSFTYGNHEVLKNIDLSIGAGEVLCILGPNGCGKTTLLDCILGVHRLAGLQVYLNGQLLQNINVKEKAKLVSYIPQKHKESFPYRVKEIVVMGRAPYISGFGAPKKEDQEIVYNVLKSLNIEAFAEKIYSRLSGGEAQLVMIARALAQETDLLVMDEPTAALDFKNEGIILSNIIKLVKDQNKSILMATHFPNHAFQLESYGVSVKVAMMKDGEIKYYGKPSEVINEKTIQDIYGVKTQIIRYNNKKTKVVQHSIVSTLE</sequence>
<dbReference type="SUPFAM" id="SSF52540">
    <property type="entry name" value="P-loop containing nucleoside triphosphate hydrolases"/>
    <property type="match status" value="1"/>
</dbReference>
<dbReference type="GO" id="GO:0016887">
    <property type="term" value="F:ATP hydrolysis activity"/>
    <property type="evidence" value="ECO:0007669"/>
    <property type="project" value="InterPro"/>
</dbReference>
<dbReference type="FunFam" id="3.40.50.300:FF:000134">
    <property type="entry name" value="Iron-enterobactin ABC transporter ATP-binding protein"/>
    <property type="match status" value="1"/>
</dbReference>
<dbReference type="Proteomes" id="UP001056429">
    <property type="component" value="Unassembled WGS sequence"/>
</dbReference>
<proteinExistence type="predicted"/>
<dbReference type="InterPro" id="IPR027417">
    <property type="entry name" value="P-loop_NTPase"/>
</dbReference>
<dbReference type="GO" id="GO:0005524">
    <property type="term" value="F:ATP binding"/>
    <property type="evidence" value="ECO:0007669"/>
    <property type="project" value="UniProtKB-KW"/>
</dbReference>
<evidence type="ECO:0000256" key="2">
    <source>
        <dbReference type="ARBA" id="ARBA00022741"/>
    </source>
</evidence>
<dbReference type="Gene3D" id="3.40.50.300">
    <property type="entry name" value="P-loop containing nucleotide triphosphate hydrolases"/>
    <property type="match status" value="1"/>
</dbReference>
<evidence type="ECO:0000259" key="4">
    <source>
        <dbReference type="PROSITE" id="PS50893"/>
    </source>
</evidence>
<evidence type="ECO:0000256" key="1">
    <source>
        <dbReference type="ARBA" id="ARBA00022448"/>
    </source>
</evidence>
<keyword evidence="6" id="KW-1185">Reference proteome</keyword>
<keyword evidence="1" id="KW-0813">Transport</keyword>
<organism evidence="5 6">
    <name type="scientific">Oceanirhabdus seepicola</name>
    <dbReference type="NCBI Taxonomy" id="2828781"/>
    <lineage>
        <taxon>Bacteria</taxon>
        <taxon>Bacillati</taxon>
        <taxon>Bacillota</taxon>
        <taxon>Clostridia</taxon>
        <taxon>Eubacteriales</taxon>
        <taxon>Clostridiaceae</taxon>
        <taxon>Oceanirhabdus</taxon>
    </lineage>
</organism>
<comment type="caution">
    <text evidence="5">The sequence shown here is derived from an EMBL/GenBank/DDBJ whole genome shotgun (WGS) entry which is preliminary data.</text>
</comment>
<protein>
    <submittedName>
        <fullName evidence="5">ABC transporter ATP-binding protein</fullName>
    </submittedName>
</protein>
<accession>A0A9J6NYY2</accession>
<dbReference type="RefSeq" id="WP_250858477.1">
    <property type="nucleotide sequence ID" value="NZ_JAGSOJ010000001.1"/>
</dbReference>
<dbReference type="PROSITE" id="PS50893">
    <property type="entry name" value="ABC_TRANSPORTER_2"/>
    <property type="match status" value="1"/>
</dbReference>
<dbReference type="CDD" id="cd03214">
    <property type="entry name" value="ABC_Iron-Siderophores_B12_Hemin"/>
    <property type="match status" value="1"/>
</dbReference>
<keyword evidence="2" id="KW-0547">Nucleotide-binding</keyword>
<dbReference type="AlphaFoldDB" id="A0A9J6NYY2"/>
<dbReference type="EMBL" id="JAGSOJ010000001">
    <property type="protein sequence ID" value="MCM1989483.1"/>
    <property type="molecule type" value="Genomic_DNA"/>
</dbReference>
<reference evidence="5" key="2">
    <citation type="submission" date="2021-04" db="EMBL/GenBank/DDBJ databases">
        <authorList>
            <person name="Dong X."/>
        </authorList>
    </citation>
    <scope>NUCLEOTIDE SEQUENCE</scope>
    <source>
        <strain evidence="5">ZWT</strain>
    </source>
</reference>
<reference evidence="5" key="1">
    <citation type="journal article" date="2021" name="mSystems">
        <title>Bacteria and Archaea Synergistically Convert Glycine Betaine to Biogenic Methane in the Formosa Cold Seep of the South China Sea.</title>
        <authorList>
            <person name="Li L."/>
            <person name="Zhang W."/>
            <person name="Zhang S."/>
            <person name="Song L."/>
            <person name="Sun Q."/>
            <person name="Zhang H."/>
            <person name="Xiang H."/>
            <person name="Dong X."/>
        </authorList>
    </citation>
    <scope>NUCLEOTIDE SEQUENCE</scope>
    <source>
        <strain evidence="5">ZWT</strain>
    </source>
</reference>
<dbReference type="InterPro" id="IPR050153">
    <property type="entry name" value="Metal_Ion_Import_ABC"/>
</dbReference>
<dbReference type="SMART" id="SM00382">
    <property type="entry name" value="AAA"/>
    <property type="match status" value="1"/>
</dbReference>
<gene>
    <name evidence="5" type="ORF">KDK92_07000</name>
</gene>
<keyword evidence="3 5" id="KW-0067">ATP-binding</keyword>
<dbReference type="PANTHER" id="PTHR42734">
    <property type="entry name" value="METAL TRANSPORT SYSTEM ATP-BINDING PROTEIN TM_0124-RELATED"/>
    <property type="match status" value="1"/>
</dbReference>
<name>A0A9J6NYY2_9CLOT</name>